<dbReference type="PIRSF" id="PIRSF001220">
    <property type="entry name" value="L-ASNase_gatD"/>
    <property type="match status" value="1"/>
</dbReference>
<gene>
    <name evidence="3" type="ORF">A3J15_02395</name>
</gene>
<dbReference type="AlphaFoldDB" id="A0A1F7JMD0"/>
<name>A0A1F7JMD0_9BACT</name>
<dbReference type="PRINTS" id="PR00139">
    <property type="entry name" value="ASNGLNASE"/>
</dbReference>
<organism evidence="3 4">
    <name type="scientific">Candidatus Roizmanbacteria bacterium RIFCSPLOWO2_02_FULL_38_10</name>
    <dbReference type="NCBI Taxonomy" id="1802074"/>
    <lineage>
        <taxon>Bacteria</taxon>
        <taxon>Candidatus Roizmaniibacteriota</taxon>
    </lineage>
</organism>
<sequence length="166" mass="18300">MKSDSIKIFITGGTIDNLGYADNKDAPINHKSLISSLLKQSRLTINNDSVVLMQKDSRFVNDEDRKEILRQIQQSTEQRIVITHGTLTMTKTASFLAKANLKKTIVLLGSAVPASKENSDALFNLGAAISVVQILPYGVYITMNGKIFTADNVKKNLKTGIFEEIK</sequence>
<feature type="active site" description="O-isoaspartyl threonine intermediate" evidence="1">
    <location>
        <position position="14"/>
    </location>
</feature>
<dbReference type="InterPro" id="IPR006034">
    <property type="entry name" value="Asparaginase/glutaminase-like"/>
</dbReference>
<dbReference type="Pfam" id="PF00710">
    <property type="entry name" value="Asparaginase"/>
    <property type="match status" value="1"/>
</dbReference>
<dbReference type="STRING" id="1802074.A3J15_02395"/>
<dbReference type="InterPro" id="IPR036152">
    <property type="entry name" value="Asp/glu_Ase-like_sf"/>
</dbReference>
<comment type="caution">
    <text evidence="3">The sequence shown here is derived from an EMBL/GenBank/DDBJ whole genome shotgun (WGS) entry which is preliminary data.</text>
</comment>
<feature type="domain" description="L-asparaginase N-terminal" evidence="2">
    <location>
        <begin position="6"/>
        <end position="156"/>
    </location>
</feature>
<dbReference type="GO" id="GO:0004067">
    <property type="term" value="F:asparaginase activity"/>
    <property type="evidence" value="ECO:0007669"/>
    <property type="project" value="UniProtKB-UniRule"/>
</dbReference>
<dbReference type="EMBL" id="MGAY01000025">
    <property type="protein sequence ID" value="OGK56764.1"/>
    <property type="molecule type" value="Genomic_DNA"/>
</dbReference>
<evidence type="ECO:0000259" key="2">
    <source>
        <dbReference type="Pfam" id="PF00710"/>
    </source>
</evidence>
<dbReference type="PANTHER" id="PTHR11707:SF28">
    <property type="entry name" value="60 KDA LYSOPHOSPHOLIPASE"/>
    <property type="match status" value="1"/>
</dbReference>
<evidence type="ECO:0000256" key="1">
    <source>
        <dbReference type="PIRSR" id="PIRSR001220-1"/>
    </source>
</evidence>
<dbReference type="PROSITE" id="PS51732">
    <property type="entry name" value="ASN_GLN_ASE_3"/>
    <property type="match status" value="1"/>
</dbReference>
<evidence type="ECO:0000313" key="4">
    <source>
        <dbReference type="Proteomes" id="UP000176376"/>
    </source>
</evidence>
<proteinExistence type="predicted"/>
<dbReference type="PIRSF" id="PIRSF500176">
    <property type="entry name" value="L_ASNase"/>
    <property type="match status" value="1"/>
</dbReference>
<dbReference type="InterPro" id="IPR037152">
    <property type="entry name" value="L-asparaginase_N_sf"/>
</dbReference>
<dbReference type="Gene3D" id="3.40.50.1170">
    <property type="entry name" value="L-asparaginase, N-terminal domain"/>
    <property type="match status" value="1"/>
</dbReference>
<reference evidence="3 4" key="1">
    <citation type="journal article" date="2016" name="Nat. Commun.">
        <title>Thousands of microbial genomes shed light on interconnected biogeochemical processes in an aquifer system.</title>
        <authorList>
            <person name="Anantharaman K."/>
            <person name="Brown C.T."/>
            <person name="Hug L.A."/>
            <person name="Sharon I."/>
            <person name="Castelle C.J."/>
            <person name="Probst A.J."/>
            <person name="Thomas B.C."/>
            <person name="Singh A."/>
            <person name="Wilkins M.J."/>
            <person name="Karaoz U."/>
            <person name="Brodie E.L."/>
            <person name="Williams K.H."/>
            <person name="Hubbard S.S."/>
            <person name="Banfield J.F."/>
        </authorList>
    </citation>
    <scope>NUCLEOTIDE SEQUENCE [LARGE SCALE GENOMIC DNA]</scope>
</reference>
<evidence type="ECO:0000313" key="3">
    <source>
        <dbReference type="EMBL" id="OGK56764.1"/>
    </source>
</evidence>
<dbReference type="PANTHER" id="PTHR11707">
    <property type="entry name" value="L-ASPARAGINASE"/>
    <property type="match status" value="1"/>
</dbReference>
<accession>A0A1F7JMD0</accession>
<protein>
    <recommendedName>
        <fullName evidence="2">L-asparaginase N-terminal domain-containing protein</fullName>
    </recommendedName>
</protein>
<dbReference type="SUPFAM" id="SSF53774">
    <property type="entry name" value="Glutaminase/Asparaginase"/>
    <property type="match status" value="1"/>
</dbReference>
<dbReference type="InterPro" id="IPR027474">
    <property type="entry name" value="L-asparaginase_N"/>
</dbReference>
<dbReference type="Proteomes" id="UP000176376">
    <property type="component" value="Unassembled WGS sequence"/>
</dbReference>